<evidence type="ECO:0000313" key="7">
    <source>
        <dbReference type="Proteomes" id="UP001469365"/>
    </source>
</evidence>
<evidence type="ECO:0000256" key="1">
    <source>
        <dbReference type="ARBA" id="ARBA00022722"/>
    </source>
</evidence>
<dbReference type="InterPro" id="IPR018247">
    <property type="entry name" value="EF_Hand_1_Ca_BS"/>
</dbReference>
<dbReference type="PANTHER" id="PTHR12302:SF3">
    <property type="entry name" value="SERINE_THREONINE-PROTEIN KINASE 31"/>
    <property type="match status" value="1"/>
</dbReference>
<evidence type="ECO:0000256" key="2">
    <source>
        <dbReference type="ARBA" id="ARBA00022759"/>
    </source>
</evidence>
<protein>
    <submittedName>
        <fullName evidence="6">Thermonuclease family protein</fullName>
    </submittedName>
</protein>
<dbReference type="Gene3D" id="1.10.1330.10">
    <property type="entry name" value="Dockerin domain"/>
    <property type="match status" value="1"/>
</dbReference>
<dbReference type="PROSITE" id="PS51766">
    <property type="entry name" value="DOCKERIN"/>
    <property type="match status" value="1"/>
</dbReference>
<dbReference type="PROSITE" id="PS00018">
    <property type="entry name" value="EF_HAND_1"/>
    <property type="match status" value="1"/>
</dbReference>
<evidence type="ECO:0000256" key="3">
    <source>
        <dbReference type="ARBA" id="ARBA00022801"/>
    </source>
</evidence>
<dbReference type="SUPFAM" id="SSF50199">
    <property type="entry name" value="Staphylococcal nuclease"/>
    <property type="match status" value="1"/>
</dbReference>
<dbReference type="SMART" id="SM00318">
    <property type="entry name" value="SNc"/>
    <property type="match status" value="1"/>
</dbReference>
<dbReference type="Proteomes" id="UP001469365">
    <property type="component" value="Unassembled WGS sequence"/>
</dbReference>
<organism evidence="6 7">
    <name type="scientific">Paenibacillus filicis</name>
    <dbReference type="NCBI Taxonomy" id="669464"/>
    <lineage>
        <taxon>Bacteria</taxon>
        <taxon>Bacillati</taxon>
        <taxon>Bacillota</taxon>
        <taxon>Bacilli</taxon>
        <taxon>Bacillales</taxon>
        <taxon>Paenibacillaceae</taxon>
        <taxon>Paenibacillus</taxon>
    </lineage>
</organism>
<dbReference type="InterPro" id="IPR036439">
    <property type="entry name" value="Dockerin_dom_sf"/>
</dbReference>
<keyword evidence="3" id="KW-0378">Hydrolase</keyword>
<feature type="domain" description="Dockerin" evidence="5">
    <location>
        <begin position="839"/>
        <end position="901"/>
    </location>
</feature>
<dbReference type="InterPro" id="IPR016134">
    <property type="entry name" value="Dockerin_dom"/>
</dbReference>
<dbReference type="Pfam" id="PF00404">
    <property type="entry name" value="Dockerin_1"/>
    <property type="match status" value="1"/>
</dbReference>
<dbReference type="EMBL" id="JBBPCC010000004">
    <property type="protein sequence ID" value="MEK8127936.1"/>
    <property type="molecule type" value="Genomic_DNA"/>
</dbReference>
<name>A0ABU9DI61_9BACL</name>
<dbReference type="InterPro" id="IPR002105">
    <property type="entry name" value="Dockerin_1_rpt"/>
</dbReference>
<dbReference type="Pfam" id="PF13620">
    <property type="entry name" value="CarboxypepD_reg"/>
    <property type="match status" value="1"/>
</dbReference>
<dbReference type="Pfam" id="PF00565">
    <property type="entry name" value="SNase"/>
    <property type="match status" value="1"/>
</dbReference>
<reference evidence="6 7" key="1">
    <citation type="submission" date="2024-04" db="EMBL/GenBank/DDBJ databases">
        <title>draft genome sequnece of Paenibacillus filicis.</title>
        <authorList>
            <person name="Kim D.-U."/>
        </authorList>
    </citation>
    <scope>NUCLEOTIDE SEQUENCE [LARGE SCALE GENOMIC DNA]</scope>
    <source>
        <strain evidence="6 7">KACC14197</strain>
    </source>
</reference>
<accession>A0ABU9DI61</accession>
<gene>
    <name evidence="6" type="ORF">WMW72_08495</name>
</gene>
<feature type="domain" description="TNase-like" evidence="4">
    <location>
        <begin position="343"/>
        <end position="477"/>
    </location>
</feature>
<dbReference type="CDD" id="cd14254">
    <property type="entry name" value="Dockerin_II"/>
    <property type="match status" value="1"/>
</dbReference>
<dbReference type="Gene3D" id="2.40.50.90">
    <property type="match status" value="1"/>
</dbReference>
<sequence length="901" mass="95568">MRRNLGNVWTTVSRAMLATVLGAGLLASSFAGKGYAEFSASSLSSASEPALSAAAATVISIAQARQLPPGVEFTVRGEVTAVYPKSNAYIHDGTAGLRIYGYDAVKLRLGSEVEITGKIKNYNNELELVYPFTAIELPGDQFPTPAPLEVSLNQLGEANAGQFVKVKNVWITDDYNSGDGGVQVTDGASSAVIFALDQPNLRTYLQGLPKNPSQKFDIVGASSVFRDTKQIFPRGEADIVPAQSGGNTTTAPLASKLAFDNQTPAAALLTGSSGSVPAASSVKLYASAAKGAVLASGTAGANGAFSITFDNSVQQLQTVYVSATAGGQGESSLTPVSRQGSSGTFDVTVTHISDGDTFNFSPPVTVDGQSVQIVRLLNIDAPETAQAPFGDQATQVLQTMITSGTAVKLEVDQVKVDIYGRLLAHVYRKSDNLDVNKEMLKRGAAVNYYIYPNMKYFAEYGTAAKQASQEGKGIWNPSQPLPKLPYVYRAAGCMERYVGHAETKKYYVPKRYEEIPFEYRVFFGYDKQEPKTAGYTPADPSDPDHNPATDCTTGSLKTIAEVRGNWNTDTTYQVIGEVTAVHPPDHAFIQDTTGGIHLYGKIPADLQVGQEVKVDGNVQEFYGDLEFKNARIEKLDQDRIPTPIPLELKLNQVAESNEGLLIKVSNVWITGNYSGGNGGIRITDDTGTEVVVISPTKGGVFLTELQKLPQGKSHKFNIIGGSSVWSSLREIYPRSLADIVPVDGQSGQGSLTGTVKAEGRSAQSSIELTAKHQTSGKESKITASADGSFTIANLAAGSYTVTANLKHYLPVKATAIVQDGKATDIGNLAVAANGGSQEGFMRGGNVYPDAEINIYDAVIVGASIGKTTPEALAAADINGDGKVDQADLDLVEKNFLIPIAN</sequence>
<keyword evidence="7" id="KW-1185">Reference proteome</keyword>
<comment type="caution">
    <text evidence="6">The sequence shown here is derived from an EMBL/GenBank/DDBJ whole genome shotgun (WGS) entry which is preliminary data.</text>
</comment>
<keyword evidence="2" id="KW-0255">Endonuclease</keyword>
<dbReference type="InterPro" id="IPR016071">
    <property type="entry name" value="Staphylococal_nuclease_OB-fold"/>
</dbReference>
<dbReference type="InterPro" id="IPR035437">
    <property type="entry name" value="SNase_OB-fold_sf"/>
</dbReference>
<keyword evidence="1" id="KW-0540">Nuclease</keyword>
<dbReference type="RefSeq" id="WP_341414998.1">
    <property type="nucleotide sequence ID" value="NZ_JBBPCC010000004.1"/>
</dbReference>
<dbReference type="Gene3D" id="2.60.40.1120">
    <property type="entry name" value="Carboxypeptidase-like, regulatory domain"/>
    <property type="match status" value="1"/>
</dbReference>
<evidence type="ECO:0000259" key="4">
    <source>
        <dbReference type="PROSITE" id="PS50830"/>
    </source>
</evidence>
<evidence type="ECO:0000259" key="5">
    <source>
        <dbReference type="PROSITE" id="PS51766"/>
    </source>
</evidence>
<dbReference type="InterPro" id="IPR013784">
    <property type="entry name" value="Carb-bd-like_fold"/>
</dbReference>
<dbReference type="PANTHER" id="PTHR12302">
    <property type="entry name" value="EBNA2 BINDING PROTEIN P100"/>
    <property type="match status" value="1"/>
</dbReference>
<proteinExistence type="predicted"/>
<dbReference type="SUPFAM" id="SSF63446">
    <property type="entry name" value="Type I dockerin domain"/>
    <property type="match status" value="1"/>
</dbReference>
<dbReference type="PROSITE" id="PS50830">
    <property type="entry name" value="TNASE_3"/>
    <property type="match status" value="1"/>
</dbReference>
<evidence type="ECO:0000313" key="6">
    <source>
        <dbReference type="EMBL" id="MEK8127936.1"/>
    </source>
</evidence>
<dbReference type="SUPFAM" id="SSF49452">
    <property type="entry name" value="Starch-binding domain-like"/>
    <property type="match status" value="1"/>
</dbReference>